<keyword evidence="2" id="KW-1003">Cell membrane</keyword>
<protein>
    <submittedName>
        <fullName evidence="7">MFS transporter</fullName>
    </submittedName>
</protein>
<evidence type="ECO:0000256" key="2">
    <source>
        <dbReference type="ARBA" id="ARBA00022475"/>
    </source>
</evidence>
<keyword evidence="4 6" id="KW-1133">Transmembrane helix</keyword>
<feature type="transmembrane region" description="Helical" evidence="6">
    <location>
        <begin position="289"/>
        <end position="311"/>
    </location>
</feature>
<feature type="transmembrane region" description="Helical" evidence="6">
    <location>
        <begin position="200"/>
        <end position="227"/>
    </location>
</feature>
<feature type="transmembrane region" description="Helical" evidence="6">
    <location>
        <begin position="54"/>
        <end position="75"/>
    </location>
</feature>
<feature type="transmembrane region" description="Helical" evidence="6">
    <location>
        <begin position="120"/>
        <end position="139"/>
    </location>
</feature>
<feature type="transmembrane region" description="Helical" evidence="6">
    <location>
        <begin position="87"/>
        <end position="108"/>
    </location>
</feature>
<keyword evidence="3 6" id="KW-0812">Transmembrane</keyword>
<feature type="transmembrane region" description="Helical" evidence="6">
    <location>
        <begin position="145"/>
        <end position="168"/>
    </location>
</feature>
<name>A0ABZ2KNX2_9BACT</name>
<evidence type="ECO:0000256" key="3">
    <source>
        <dbReference type="ARBA" id="ARBA00022692"/>
    </source>
</evidence>
<dbReference type="Pfam" id="PF07690">
    <property type="entry name" value="MFS_1"/>
    <property type="match status" value="1"/>
</dbReference>
<evidence type="ECO:0000256" key="4">
    <source>
        <dbReference type="ARBA" id="ARBA00022989"/>
    </source>
</evidence>
<dbReference type="InterPro" id="IPR036259">
    <property type="entry name" value="MFS_trans_sf"/>
</dbReference>
<dbReference type="InterPro" id="IPR011701">
    <property type="entry name" value="MFS"/>
</dbReference>
<dbReference type="PANTHER" id="PTHR23513:SF6">
    <property type="entry name" value="MAJOR FACILITATOR SUPERFAMILY ASSOCIATED DOMAIN-CONTAINING PROTEIN"/>
    <property type="match status" value="1"/>
</dbReference>
<keyword evidence="8" id="KW-1185">Reference proteome</keyword>
<evidence type="ECO:0000256" key="1">
    <source>
        <dbReference type="ARBA" id="ARBA00004651"/>
    </source>
</evidence>
<dbReference type="PANTHER" id="PTHR23513">
    <property type="entry name" value="INTEGRAL MEMBRANE EFFLUX PROTEIN-RELATED"/>
    <property type="match status" value="1"/>
</dbReference>
<dbReference type="Proteomes" id="UP001379533">
    <property type="component" value="Chromosome"/>
</dbReference>
<feature type="transmembrane region" description="Helical" evidence="6">
    <location>
        <begin position="21"/>
        <end position="42"/>
    </location>
</feature>
<evidence type="ECO:0000256" key="5">
    <source>
        <dbReference type="ARBA" id="ARBA00023136"/>
    </source>
</evidence>
<feature type="transmembrane region" description="Helical" evidence="6">
    <location>
        <begin position="263"/>
        <end position="283"/>
    </location>
</feature>
<keyword evidence="5 6" id="KW-0472">Membrane</keyword>
<dbReference type="EMBL" id="CP089982">
    <property type="protein sequence ID" value="WXB00353.1"/>
    <property type="molecule type" value="Genomic_DNA"/>
</dbReference>
<proteinExistence type="predicted"/>
<feature type="transmembrane region" description="Helical" evidence="6">
    <location>
        <begin position="239"/>
        <end position="256"/>
    </location>
</feature>
<accession>A0ABZ2KNX2</accession>
<evidence type="ECO:0000313" key="8">
    <source>
        <dbReference type="Proteomes" id="UP001379533"/>
    </source>
</evidence>
<feature type="transmembrane region" description="Helical" evidence="6">
    <location>
        <begin position="377"/>
        <end position="397"/>
    </location>
</feature>
<dbReference type="CDD" id="cd06173">
    <property type="entry name" value="MFS_MefA_like"/>
    <property type="match status" value="1"/>
</dbReference>
<feature type="transmembrane region" description="Helical" evidence="6">
    <location>
        <begin position="323"/>
        <end position="346"/>
    </location>
</feature>
<gene>
    <name evidence="7" type="ORF">LZC95_18440</name>
</gene>
<dbReference type="SUPFAM" id="SSF103473">
    <property type="entry name" value="MFS general substrate transporter"/>
    <property type="match status" value="1"/>
</dbReference>
<evidence type="ECO:0000256" key="6">
    <source>
        <dbReference type="SAM" id="Phobius"/>
    </source>
</evidence>
<comment type="subcellular location">
    <subcellularLocation>
        <location evidence="1">Cell membrane</location>
        <topology evidence="1">Multi-pass membrane protein</topology>
    </subcellularLocation>
</comment>
<dbReference type="Gene3D" id="1.20.1250.20">
    <property type="entry name" value="MFS general substrate transporter like domains"/>
    <property type="match status" value="1"/>
</dbReference>
<organism evidence="7 8">
    <name type="scientific">Pendulispora brunnea</name>
    <dbReference type="NCBI Taxonomy" id="2905690"/>
    <lineage>
        <taxon>Bacteria</taxon>
        <taxon>Pseudomonadati</taxon>
        <taxon>Myxococcota</taxon>
        <taxon>Myxococcia</taxon>
        <taxon>Myxococcales</taxon>
        <taxon>Sorangiineae</taxon>
        <taxon>Pendulisporaceae</taxon>
        <taxon>Pendulispora</taxon>
    </lineage>
</organism>
<reference evidence="7 8" key="1">
    <citation type="submission" date="2021-12" db="EMBL/GenBank/DDBJ databases">
        <title>Discovery of the Pendulisporaceae a myxobacterial family with distinct sporulation behavior and unique specialized metabolism.</title>
        <authorList>
            <person name="Garcia R."/>
            <person name="Popoff A."/>
            <person name="Bader C.D."/>
            <person name="Loehr J."/>
            <person name="Walesch S."/>
            <person name="Walt C."/>
            <person name="Boldt J."/>
            <person name="Bunk B."/>
            <person name="Haeckl F.J.F.P.J."/>
            <person name="Gunesch A.P."/>
            <person name="Birkelbach J."/>
            <person name="Nuebel U."/>
            <person name="Pietschmann T."/>
            <person name="Bach T."/>
            <person name="Mueller R."/>
        </authorList>
    </citation>
    <scope>NUCLEOTIDE SEQUENCE [LARGE SCALE GENOMIC DNA]</scope>
    <source>
        <strain evidence="7 8">MSr12523</strain>
    </source>
</reference>
<sequence>MGSSITGFCLGLWFYQHTGSVTQYAAVRTATLLPSVLALPLAGIFVDRYDRQKLLIATELCAGVCSLILAALFVGRVFTVWTVLPTLALASVCGTFQSTALSAILVVLVAPQQRTRANALLQLGLAVSEIVAPLAASALSSMVTLASILAFDVASFACAAVVIVFVRIPKSPRSGSRHLTAAFMWHEFGRACNLIRRAPGLIGLLGLGAVVNLNIGFVTTLVVPLIMSVSDEMALGRTSSAAAVGFLVGSVTMTLWGGPKRAIWGILAATALQGGFMFCASLYVSSTTIAAAAFGIYFTIPFVSAGSQAIWQQRIPIEAQGRIFSIRSTAAVVILALASVIAGPLADRVFEPSMRAGSGTLASVFGPYIGIGPGRGIALMVALLAIFTVFIAVVAWISPSVRQVGNECSVRDA</sequence>
<evidence type="ECO:0000313" key="7">
    <source>
        <dbReference type="EMBL" id="WXB00353.1"/>
    </source>
</evidence>